<dbReference type="PANTHER" id="PTHR13298">
    <property type="entry name" value="CYTOSOLIC REGULATOR PIANISSIMO"/>
    <property type="match status" value="1"/>
</dbReference>
<dbReference type="PANTHER" id="PTHR13298:SF11">
    <property type="entry name" value="RAPAMYCIN-INSENSITIVE COMPANION OF MTOR"/>
    <property type="match status" value="1"/>
</dbReference>
<dbReference type="GO" id="GO:0031932">
    <property type="term" value="C:TORC2 complex"/>
    <property type="evidence" value="ECO:0007669"/>
    <property type="project" value="InterPro"/>
</dbReference>
<dbReference type="InterPro" id="IPR036274">
    <property type="entry name" value="HR1_rpt_sf"/>
</dbReference>
<proteinExistence type="inferred from homology"/>
<dbReference type="InterPro" id="IPR029453">
    <property type="entry name" value="Rictor_IV"/>
</dbReference>
<dbReference type="OrthoDB" id="271111at2759"/>
<feature type="compositionally biased region" description="Pro residues" evidence="2">
    <location>
        <begin position="1348"/>
        <end position="1358"/>
    </location>
</feature>
<feature type="compositionally biased region" description="Polar residues" evidence="2">
    <location>
        <begin position="1331"/>
        <end position="1341"/>
    </location>
</feature>
<feature type="region of interest" description="Disordered" evidence="2">
    <location>
        <begin position="1423"/>
        <end position="1448"/>
    </location>
</feature>
<sequence>MPAPVGESIVPSASGAVAAALAGVGQGFAPLATRAVDANGRQLRGSFDIIEDLGLDGKDIQAQLDLLKQDLEKQNRIVDGAENMLEVFDREERRDPVLRNQVEGALDDAKARIATLTKKIEQLREQSGSSRRGGAFPNNSFGPSAGIARMPFWTNTPGPNGRIREENTDREDYRTAHLQATSQLQYLSSLSKQHSQAQSSSQYSSGLFSYSSLANSSWATSIGSSASPSSPSPNNELNGVPKVSDAEIDRARINTIHSLVETLQKNVRVRYAMDVTELVKTYVEIAVTLAYTHATPSVSPALADYATKESRTAAYRLLRHAIVDGDSVAKLQEQGIDYYLVKTFSRDNKHSIEKESALKLIRKIVEVGSWYPTKANVTNKGKATGAGCVPISEALVRALIAVADHPEDPLRFLCLLTLSEIVLIDIELVSRSGGLRTVLSALTDGPAELAPMIAQVFLHIIDAPRTRRYLTPGVDLEIALSGITDAYGKTPGHRERMRTCARVICTILRSWSGLMYLCSNNMQSIVSLVDTLRIPSMETREVILDMFFEILNIEVPDWGQAFMDGRRLTMFGPPKTAKQLQAPHEQTNPKADKLNLTHQFISLLLVVLVEAGLIEALVDILEESGTLAELPRKATLLLGEIMQLANRVLPSTIAARIQALPRLFSLAANYEQGEGRQFASCTLSSIESLNRNRARLNKAPETMSRKRANSVEDTMRRGQRQVERSKIKRGMEIDDRGFQAMLIDTQVMLHKEATKWNLDSLTELIEGPLLNPKRFEEAMKVSRFGRKLMSFFHPHNKSNARYIKLGCTLITTLISTPDGQRYLTTEDPLLKQIVECLEQIDPLCGAPPLPTEPIFSKTHMDKTISFGYFEMLGTLSRYPDGVEILEKFKVFNCLYHLSDLRSREDLTRHIIENFDCTVDGHPRLILSKALTSRHKHIRLYATDYLGKLIQANPRASEWTLRLLLTQLYDTHSDVCEKAVLYLQEACEDMAILEMVVQMQPILDHLGEVGHPLLLKFMSTQIGFQYLYNGDYIDREMEGWFHEQNYQYLVQVEVYLARALTPIEGDEEELPVFEGTVPPHFYGEMAKTALGCKVLEEKGHFPEFAHFIRQHGLESEDFEIINKLKSVLWAVGNIGATTGGLPFLEEEDIIRDIVEIASKSEILSVRGTPQGAEVLDEYEWEATVTPLGFTTGLCLPMDIEKFLYITPWEPYYDDSRKALPAPTDPMEREILKAINNLSNTVIQNQASRTLSRYKHRPHGRRAFQTIPLFYRALHILGTQRFRLPVRRHVLELFDIKLDPAVITLLQEFGQKLAQPESRAEEKDSNLQIAAPQPSTSTSNTPDVRQARSPGPPPSAPPARPGFRSRRNTRIGAVGLGINVPGVDGMAPGVPVEAAPDPQTYDYEAMEKARNAALGQLHATLEDLRISREHEEKERERKERERKEKEKEKEREKLALLVLEDDVEKKVTRGIVAKPREQIIGFDV</sequence>
<dbReference type="Gene3D" id="1.10.287.160">
    <property type="entry name" value="HR1 repeat"/>
    <property type="match status" value="1"/>
</dbReference>
<dbReference type="Pfam" id="PF14664">
    <property type="entry name" value="RICTOR_N"/>
    <property type="match status" value="1"/>
</dbReference>
<dbReference type="Gene3D" id="1.25.10.10">
    <property type="entry name" value="Leucine-rich Repeat Variant"/>
    <property type="match status" value="1"/>
</dbReference>
<feature type="region of interest" description="Disordered" evidence="2">
    <location>
        <begin position="221"/>
        <end position="241"/>
    </location>
</feature>
<dbReference type="InterPro" id="IPR028267">
    <property type="entry name" value="Pianissimo_N"/>
</dbReference>
<feature type="region of interest" description="Disordered" evidence="2">
    <location>
        <begin position="123"/>
        <end position="165"/>
    </location>
</feature>
<name>A0A5N5QCQ3_9AGAM</name>
<dbReference type="InterPro" id="IPR029451">
    <property type="entry name" value="RICTOR_M"/>
</dbReference>
<accession>A0A5N5QCQ3</accession>
<dbReference type="SMART" id="SM01308">
    <property type="entry name" value="RICTOR_N"/>
    <property type="match status" value="1"/>
</dbReference>
<evidence type="ECO:0000256" key="1">
    <source>
        <dbReference type="ARBA" id="ARBA00008878"/>
    </source>
</evidence>
<keyword evidence="8" id="KW-1185">Reference proteome</keyword>
<feature type="domain" description="Rapamycin-insensitive companion of mTOR middle" evidence="4">
    <location>
        <begin position="733"/>
        <end position="951"/>
    </location>
</feature>
<feature type="region of interest" description="Disordered" evidence="2">
    <location>
        <begin position="701"/>
        <end position="721"/>
    </location>
</feature>
<feature type="domain" description="REM-1" evidence="3">
    <location>
        <begin position="62"/>
        <end position="130"/>
    </location>
</feature>
<dbReference type="SMART" id="SM01303">
    <property type="entry name" value="RasGEF_N_2"/>
    <property type="match status" value="1"/>
</dbReference>
<evidence type="ECO:0000313" key="8">
    <source>
        <dbReference type="Proteomes" id="UP000383932"/>
    </source>
</evidence>
<comment type="similarity">
    <text evidence="1">Belongs to the RICTOR family.</text>
</comment>
<dbReference type="InterPro" id="IPR028268">
    <property type="entry name" value="Pianissimo_fam"/>
</dbReference>
<evidence type="ECO:0000259" key="5">
    <source>
        <dbReference type="SMART" id="SM01308"/>
    </source>
</evidence>
<dbReference type="Proteomes" id="UP000383932">
    <property type="component" value="Unassembled WGS sequence"/>
</dbReference>
<comment type="caution">
    <text evidence="7">The sequence shown here is derived from an EMBL/GenBank/DDBJ whole genome shotgun (WGS) entry which is preliminary data.</text>
</comment>
<evidence type="ECO:0000313" key="7">
    <source>
        <dbReference type="EMBL" id="KAB5589226.1"/>
    </source>
</evidence>
<feature type="region of interest" description="Disordered" evidence="2">
    <location>
        <begin position="1314"/>
        <end position="1364"/>
    </location>
</feature>
<feature type="compositionally biased region" description="Basic and acidic residues" evidence="2">
    <location>
        <begin position="709"/>
        <end position="721"/>
    </location>
</feature>
<feature type="domain" description="Rapamycin-insensitive companion of mTOR N-terminal" evidence="5">
    <location>
        <begin position="269"/>
        <end position="650"/>
    </location>
</feature>
<reference evidence="7 8" key="1">
    <citation type="journal article" date="2019" name="Fungal Biol. Biotechnol.">
        <title>Draft genome sequence of fastidious pathogen Ceratobasidium theobromae, which causes vascular-streak dieback in Theobroma cacao.</title>
        <authorList>
            <person name="Ali S.S."/>
            <person name="Asman A."/>
            <person name="Shao J."/>
            <person name="Firmansyah A.P."/>
            <person name="Susilo A.W."/>
            <person name="Rosmana A."/>
            <person name="McMahon P."/>
            <person name="Junaid M."/>
            <person name="Guest D."/>
            <person name="Kheng T.Y."/>
            <person name="Meinhardt L.W."/>
            <person name="Bailey B.A."/>
        </authorList>
    </citation>
    <scope>NUCLEOTIDE SEQUENCE [LARGE SCALE GENOMIC DNA]</scope>
    <source>
        <strain evidence="7 8">CT2</strain>
    </source>
</reference>
<dbReference type="EMBL" id="SSOP01000300">
    <property type="protein sequence ID" value="KAB5589226.1"/>
    <property type="molecule type" value="Genomic_DNA"/>
</dbReference>
<dbReference type="GO" id="GO:0038203">
    <property type="term" value="P:TORC2 signaling"/>
    <property type="evidence" value="ECO:0007669"/>
    <property type="project" value="TreeGrafter"/>
</dbReference>
<dbReference type="InterPro" id="IPR016024">
    <property type="entry name" value="ARM-type_fold"/>
</dbReference>
<dbReference type="SUPFAM" id="SSF46585">
    <property type="entry name" value="HR1 repeat"/>
    <property type="match status" value="1"/>
</dbReference>
<dbReference type="Pfam" id="PF14663">
    <property type="entry name" value="RasGEF_N_2"/>
    <property type="match status" value="1"/>
</dbReference>
<dbReference type="SMART" id="SM00742">
    <property type="entry name" value="Hr1"/>
    <property type="match status" value="1"/>
</dbReference>
<dbReference type="Pfam" id="PF14666">
    <property type="entry name" value="RICTOR_M"/>
    <property type="match status" value="1"/>
</dbReference>
<evidence type="ECO:0000259" key="4">
    <source>
        <dbReference type="SMART" id="SM01307"/>
    </source>
</evidence>
<evidence type="ECO:0000256" key="2">
    <source>
        <dbReference type="SAM" id="MobiDB-lite"/>
    </source>
</evidence>
<dbReference type="SUPFAM" id="SSF48371">
    <property type="entry name" value="ARM repeat"/>
    <property type="match status" value="2"/>
</dbReference>
<gene>
    <name evidence="7" type="ORF">CTheo_7336</name>
</gene>
<feature type="compositionally biased region" description="Low complexity" evidence="2">
    <location>
        <begin position="221"/>
        <end position="235"/>
    </location>
</feature>
<dbReference type="InterPro" id="IPR029452">
    <property type="entry name" value="RICTOR_V"/>
</dbReference>
<organism evidence="7 8">
    <name type="scientific">Ceratobasidium theobromae</name>
    <dbReference type="NCBI Taxonomy" id="1582974"/>
    <lineage>
        <taxon>Eukaryota</taxon>
        <taxon>Fungi</taxon>
        <taxon>Dikarya</taxon>
        <taxon>Basidiomycota</taxon>
        <taxon>Agaricomycotina</taxon>
        <taxon>Agaricomycetes</taxon>
        <taxon>Cantharellales</taxon>
        <taxon>Ceratobasidiaceae</taxon>
        <taxon>Ceratobasidium</taxon>
    </lineage>
</organism>
<dbReference type="SMART" id="SM01307">
    <property type="entry name" value="RICTOR_M"/>
    <property type="match status" value="1"/>
</dbReference>
<dbReference type="SMART" id="SM01310">
    <property type="entry name" value="RICTOR_V"/>
    <property type="match status" value="1"/>
</dbReference>
<dbReference type="Pfam" id="PF14668">
    <property type="entry name" value="RICTOR_V"/>
    <property type="match status" value="1"/>
</dbReference>
<dbReference type="InterPro" id="IPR011989">
    <property type="entry name" value="ARM-like"/>
</dbReference>
<evidence type="ECO:0000259" key="3">
    <source>
        <dbReference type="SMART" id="SM00742"/>
    </source>
</evidence>
<dbReference type="InterPro" id="IPR011072">
    <property type="entry name" value="HR1_rho-bd"/>
</dbReference>
<feature type="domain" description="Rapamycin-insensitive companion of mTOR" evidence="6">
    <location>
        <begin position="1120"/>
        <end position="1181"/>
    </location>
</feature>
<protein>
    <submittedName>
        <fullName evidence="7">Ste16 protein</fullName>
    </submittedName>
</protein>
<evidence type="ECO:0000259" key="6">
    <source>
        <dbReference type="SMART" id="SM01310"/>
    </source>
</evidence>